<dbReference type="SUPFAM" id="SSF51395">
    <property type="entry name" value="FMN-linked oxidoreductases"/>
    <property type="match status" value="1"/>
</dbReference>
<keyword evidence="12" id="KW-1133">Transmembrane helix</keyword>
<reference evidence="15" key="2">
    <citation type="submission" date="2016-09" db="EMBL/GenBank/DDBJ databases">
        <authorList>
            <consortium name="Pathogen Informatics"/>
            <person name="Sun Q."/>
            <person name="Inoue M."/>
        </authorList>
    </citation>
    <scope>NUCLEOTIDE SEQUENCE</scope>
</reference>
<comment type="similarity">
    <text evidence="4">Belongs to the dihydroorotate dehydrogenase family. Type 2 subfamily.</text>
</comment>
<evidence type="ECO:0000256" key="7">
    <source>
        <dbReference type="ARBA" id="ARBA00022630"/>
    </source>
</evidence>
<evidence type="ECO:0000256" key="2">
    <source>
        <dbReference type="ARBA" id="ARBA00004370"/>
    </source>
</evidence>
<feature type="transmembrane region" description="Helical" evidence="12">
    <location>
        <begin position="147"/>
        <end position="165"/>
    </location>
</feature>
<dbReference type="EMBL" id="LVLB01000007">
    <property type="protein sequence ID" value="KYO01726.1"/>
    <property type="molecule type" value="Genomic_DNA"/>
</dbReference>
<dbReference type="KEGG" id="pgab:PGSY75_0603300"/>
<feature type="domain" description="Dihydroorotate dehydrogenase catalytic" evidence="13">
    <location>
        <begin position="213"/>
        <end position="552"/>
    </location>
</feature>
<dbReference type="OrthoDB" id="14784at2759"/>
<dbReference type="EMBL" id="LT969429">
    <property type="protein sequence ID" value="SOV12157.1"/>
    <property type="molecule type" value="Genomic_DNA"/>
</dbReference>
<evidence type="ECO:0000256" key="5">
    <source>
        <dbReference type="ARBA" id="ARBA00012791"/>
    </source>
</evidence>
<evidence type="ECO:0000313" key="17">
    <source>
        <dbReference type="Proteomes" id="UP000831156"/>
    </source>
</evidence>
<keyword evidence="7" id="KW-0285">Flavoprotein</keyword>
<dbReference type="Proteomes" id="UP000076004">
    <property type="component" value="Unassembled WGS sequence"/>
</dbReference>
<proteinExistence type="inferred from homology"/>
<comment type="cofactor">
    <cofactor evidence="1">
        <name>FMN</name>
        <dbReference type="ChEBI" id="CHEBI:58210"/>
    </cofactor>
</comment>
<dbReference type="GO" id="GO:0106430">
    <property type="term" value="F:dihydroorotate dehydrogenase (quinone) activity"/>
    <property type="evidence" value="ECO:0007669"/>
    <property type="project" value="UniProtKB-EC"/>
</dbReference>
<evidence type="ECO:0000256" key="12">
    <source>
        <dbReference type="SAM" id="Phobius"/>
    </source>
</evidence>
<dbReference type="PROSITE" id="PS00912">
    <property type="entry name" value="DHODEHASE_2"/>
    <property type="match status" value="1"/>
</dbReference>
<accession>A0A151LRA0</accession>
<keyword evidence="9" id="KW-0560">Oxidoreductase</keyword>
<comment type="subcellular location">
    <subcellularLocation>
        <location evidence="2">Membrane</location>
    </subcellularLocation>
</comment>
<evidence type="ECO:0000256" key="3">
    <source>
        <dbReference type="ARBA" id="ARBA00005161"/>
    </source>
</evidence>
<gene>
    <name evidence="15" type="ORF">PGABG01_0601900</name>
    <name evidence="14" type="ORF">PGSY75_0603300</name>
</gene>
<evidence type="ECO:0000256" key="8">
    <source>
        <dbReference type="ARBA" id="ARBA00022643"/>
    </source>
</evidence>
<evidence type="ECO:0000256" key="10">
    <source>
        <dbReference type="ARBA" id="ARBA00023136"/>
    </source>
</evidence>
<dbReference type="InterPro" id="IPR005720">
    <property type="entry name" value="Dihydroorotate_DH_cat"/>
</dbReference>
<evidence type="ECO:0000256" key="4">
    <source>
        <dbReference type="ARBA" id="ARBA00005359"/>
    </source>
</evidence>
<dbReference type="NCBIfam" id="NF003652">
    <property type="entry name" value="PRK05286.2-5"/>
    <property type="match status" value="1"/>
</dbReference>
<reference evidence="14 16" key="1">
    <citation type="journal article" date="2016" name="Nat. Commun.">
        <title>Genomes of cryptic chimpanzee Plasmodium species reveal key evolutionary events leading to human malaria.</title>
        <authorList>
            <person name="Sundararaman S.A."/>
            <person name="Plenderleith L.J."/>
            <person name="Liu W."/>
            <person name="Loy D.E."/>
            <person name="Learn G.H."/>
            <person name="Li Y."/>
            <person name="Shaw K.S."/>
            <person name="Ayouba A."/>
            <person name="Peeters M."/>
            <person name="Speede S."/>
            <person name="Shaw G.M."/>
            <person name="Bushman F.D."/>
            <person name="Brisson D."/>
            <person name="Rayner J.C."/>
            <person name="Sharp P.M."/>
            <person name="Hahn B.H."/>
        </authorList>
    </citation>
    <scope>NUCLEOTIDE SEQUENCE [LARGE SCALE GENOMIC DNA]</scope>
    <source>
        <strain evidence="14 16">SY75</strain>
    </source>
</reference>
<evidence type="ECO:0000259" key="13">
    <source>
        <dbReference type="Pfam" id="PF01180"/>
    </source>
</evidence>
<keyword evidence="8" id="KW-0288">FMN</keyword>
<dbReference type="GO" id="GO:0006207">
    <property type="term" value="P:'de novo' pyrimidine nucleobase biosynthetic process"/>
    <property type="evidence" value="ECO:0007669"/>
    <property type="project" value="InterPro"/>
</dbReference>
<dbReference type="GeneID" id="29775221"/>
<evidence type="ECO:0000256" key="9">
    <source>
        <dbReference type="ARBA" id="ARBA00023002"/>
    </source>
</evidence>
<dbReference type="PROSITE" id="PS00911">
    <property type="entry name" value="DHODEHASE_1"/>
    <property type="match status" value="1"/>
</dbReference>
<dbReference type="VEuPathDB" id="PlasmoDB:PGSY75_0603300"/>
<dbReference type="GO" id="GO:0005743">
    <property type="term" value="C:mitochondrial inner membrane"/>
    <property type="evidence" value="ECO:0007669"/>
    <property type="project" value="TreeGrafter"/>
</dbReference>
<dbReference type="PANTHER" id="PTHR48109:SF4">
    <property type="entry name" value="DIHYDROOROTATE DEHYDROGENASE (QUINONE), MITOCHONDRIAL"/>
    <property type="match status" value="1"/>
</dbReference>
<dbReference type="VEuPathDB" id="PlasmoDB:PGABG01_0601900"/>
<protein>
    <recommendedName>
        <fullName evidence="6">Dihydroorotate dehydrogenase (quinone), mitochondrial</fullName>
        <ecNumber evidence="5">1.3.5.2</ecNumber>
    </recommendedName>
</protein>
<keyword evidence="10 12" id="KW-0472">Membrane</keyword>
<evidence type="ECO:0000256" key="6">
    <source>
        <dbReference type="ARBA" id="ARBA00017599"/>
    </source>
</evidence>
<comment type="pathway">
    <text evidence="3">Pyrimidine metabolism; UMP biosynthesis via de novo pathway; orotate from (S)-dihydroorotate (quinone route): step 1/1.</text>
</comment>
<organism evidence="14 16">
    <name type="scientific">Plasmodium gaboni</name>
    <dbReference type="NCBI Taxonomy" id="647221"/>
    <lineage>
        <taxon>Eukaryota</taxon>
        <taxon>Sar</taxon>
        <taxon>Alveolata</taxon>
        <taxon>Apicomplexa</taxon>
        <taxon>Aconoidasida</taxon>
        <taxon>Haemosporida</taxon>
        <taxon>Plasmodiidae</taxon>
        <taxon>Plasmodium</taxon>
        <taxon>Plasmodium (Laverania)</taxon>
    </lineage>
</organism>
<dbReference type="InterPro" id="IPR001295">
    <property type="entry name" value="Dihydroorotate_DH_CS"/>
</dbReference>
<dbReference type="AlphaFoldDB" id="A0A151LRA0"/>
<dbReference type="Proteomes" id="UP000831156">
    <property type="component" value="Chromosome 6"/>
</dbReference>
<evidence type="ECO:0000313" key="15">
    <source>
        <dbReference type="EMBL" id="SOV12157.1"/>
    </source>
</evidence>
<keyword evidence="12" id="KW-0812">Transmembrane</keyword>
<comment type="catalytic activity">
    <reaction evidence="11">
        <text>(S)-dihydroorotate + a quinone = orotate + a quinol</text>
        <dbReference type="Rhea" id="RHEA:30187"/>
        <dbReference type="ChEBI" id="CHEBI:24646"/>
        <dbReference type="ChEBI" id="CHEBI:30839"/>
        <dbReference type="ChEBI" id="CHEBI:30864"/>
        <dbReference type="ChEBI" id="CHEBI:132124"/>
        <dbReference type="EC" id="1.3.5.2"/>
    </reaction>
</comment>
<dbReference type="InterPro" id="IPR050074">
    <property type="entry name" value="DHO_dehydrogenase"/>
</dbReference>
<dbReference type="InterPro" id="IPR005719">
    <property type="entry name" value="Dihydroorotate_DH_2"/>
</dbReference>
<evidence type="ECO:0000256" key="11">
    <source>
        <dbReference type="ARBA" id="ARBA00048639"/>
    </source>
</evidence>
<dbReference type="UniPathway" id="UPA00070">
    <property type="reaction ID" value="UER00946"/>
</dbReference>
<dbReference type="Gene3D" id="3.20.20.70">
    <property type="entry name" value="Aldolase class I"/>
    <property type="match status" value="1"/>
</dbReference>
<dbReference type="InterPro" id="IPR013785">
    <property type="entry name" value="Aldolase_TIM"/>
</dbReference>
<dbReference type="RefSeq" id="XP_018642665.1">
    <property type="nucleotide sequence ID" value="XM_018784611.1"/>
</dbReference>
<dbReference type="PANTHER" id="PTHR48109">
    <property type="entry name" value="DIHYDROOROTATE DEHYDROGENASE (QUINONE), MITOCHONDRIAL-RELATED"/>
    <property type="match status" value="1"/>
</dbReference>
<dbReference type="EC" id="1.3.5.2" evidence="5"/>
<evidence type="ECO:0000313" key="14">
    <source>
        <dbReference type="EMBL" id="KYO01726.1"/>
    </source>
</evidence>
<keyword evidence="17" id="KW-1185">Reference proteome</keyword>
<dbReference type="GO" id="GO:0044205">
    <property type="term" value="P:'de novo' UMP biosynthetic process"/>
    <property type="evidence" value="ECO:0007669"/>
    <property type="project" value="UniProtKB-UniPathway"/>
</dbReference>
<evidence type="ECO:0000256" key="1">
    <source>
        <dbReference type="ARBA" id="ARBA00001917"/>
    </source>
</evidence>
<dbReference type="Pfam" id="PF01180">
    <property type="entry name" value="DHO_dh"/>
    <property type="match status" value="1"/>
</dbReference>
<dbReference type="CDD" id="cd04738">
    <property type="entry name" value="DHOD_2_like"/>
    <property type="match status" value="1"/>
</dbReference>
<evidence type="ECO:0000313" key="16">
    <source>
        <dbReference type="Proteomes" id="UP000076004"/>
    </source>
</evidence>
<sequence>MISKLKPQFMFSQKKHILSYSRKDVLKLLEQKFYYTNKKKESNNMNNESLLRLLIYDRYYNYNNNKIDSNNNYIKCKKILSTDTKYNYSPICKYNKKINDISYFSVPFKINIRNLGTSNFVKNKKDVIDNDYIYENIKKEKSKHKKIIFLLFVSLFGLYGFFESYNPEFFLYDIFLKFCLKYIDGEICHDLFLLLGKYNILPYDTSNDSIYASANIKHLDFINPFGVAAGFDKNGVCIDSILKLGFSFIEIGTITPKGQKGNPKPRIFRDVESRSVINSCGFNNMGCDKVTENLIHFRKRQEKDKLLSKHIVGVSIGKNKDTVNIVDDLKYCINKIGRYADYIAINVSSPNTPGLRDNQEAGKLKNIILSVKQEIDNLEKNNIVNDEKTYNEDKIGETKNFNKNNSDIMKDSNDKVLWFNTTKKKPLVFVKLAPDLNQEQKKEIAEVLLETNIDGMIISNTTTQINDIKSFENKKGGVSGAKLKDISTKFISEMYNYTNKQIPIIASGGIFSGLDALEKIEAGASVCQLYSCLVFNGMKSAVQIKRELNHLLYQRGYYNLKEAIGRKHSKS</sequence>
<name>A0A151LRA0_9APIC</name>